<dbReference type="Proteomes" id="UP000523007">
    <property type="component" value="Unassembled WGS sequence"/>
</dbReference>
<organism evidence="2 3">
    <name type="scientific">Lipingzhangella halophila</name>
    <dbReference type="NCBI Taxonomy" id="1783352"/>
    <lineage>
        <taxon>Bacteria</taxon>
        <taxon>Bacillati</taxon>
        <taxon>Actinomycetota</taxon>
        <taxon>Actinomycetes</taxon>
        <taxon>Streptosporangiales</taxon>
        <taxon>Nocardiopsidaceae</taxon>
        <taxon>Lipingzhangella</taxon>
    </lineage>
</organism>
<evidence type="ECO:0000313" key="2">
    <source>
        <dbReference type="EMBL" id="MBB4935047.1"/>
    </source>
</evidence>
<keyword evidence="1" id="KW-0812">Transmembrane</keyword>
<accession>A0A7W7RNL8</accession>
<feature type="transmembrane region" description="Helical" evidence="1">
    <location>
        <begin position="67"/>
        <end position="84"/>
    </location>
</feature>
<feature type="transmembrane region" description="Helical" evidence="1">
    <location>
        <begin position="9"/>
        <end position="29"/>
    </location>
</feature>
<comment type="caution">
    <text evidence="2">The sequence shown here is derived from an EMBL/GenBank/DDBJ whole genome shotgun (WGS) entry which is preliminary data.</text>
</comment>
<dbReference type="EMBL" id="JACHJT010000002">
    <property type="protein sequence ID" value="MBB4935047.1"/>
    <property type="molecule type" value="Genomic_DNA"/>
</dbReference>
<dbReference type="AlphaFoldDB" id="A0A7W7RNL8"/>
<evidence type="ECO:0000256" key="1">
    <source>
        <dbReference type="SAM" id="Phobius"/>
    </source>
</evidence>
<feature type="transmembrane region" description="Helical" evidence="1">
    <location>
        <begin position="90"/>
        <end position="110"/>
    </location>
</feature>
<dbReference type="RefSeq" id="WP_184584832.1">
    <property type="nucleotide sequence ID" value="NZ_JACHJT010000002.1"/>
</dbReference>
<dbReference type="PANTHER" id="PTHR34989">
    <property type="entry name" value="PROTEIN HDED"/>
    <property type="match status" value="1"/>
</dbReference>
<gene>
    <name evidence="2" type="ORF">F4561_005941</name>
</gene>
<keyword evidence="1" id="KW-1133">Transmembrane helix</keyword>
<keyword evidence="3" id="KW-1185">Reference proteome</keyword>
<feature type="transmembrane region" description="Helical" evidence="1">
    <location>
        <begin position="148"/>
        <end position="169"/>
    </location>
</feature>
<dbReference type="InterPro" id="IPR052712">
    <property type="entry name" value="Acid_resist_chaperone_HdeD"/>
</dbReference>
<dbReference type="GO" id="GO:0005886">
    <property type="term" value="C:plasma membrane"/>
    <property type="evidence" value="ECO:0007669"/>
    <property type="project" value="TreeGrafter"/>
</dbReference>
<sequence length="185" mass="19487">MLEFLARDWWVLTVRGAAAIVFGLLALLWPGITLLALAVVFGVYALADGVLAALASVRTGSAHRLPLVLEAIFGLVFGAAAIIWPGITVLVLVVVIGAWAFATGIFEIFTAVRLRAELEGEWLLILAGILSVLFGLLVWFWPVTAAVAVAWIIGVYALVFGAVLFVLSLRLRGAGTTMGRGGAAS</sequence>
<keyword evidence="1" id="KW-0472">Membrane</keyword>
<name>A0A7W7RNL8_9ACTN</name>
<protein>
    <submittedName>
        <fullName evidence="2">Uncharacterized membrane protein HdeD (DUF308 family)</fullName>
    </submittedName>
</protein>
<dbReference type="Pfam" id="PF03729">
    <property type="entry name" value="DUF308"/>
    <property type="match status" value="1"/>
</dbReference>
<feature type="transmembrane region" description="Helical" evidence="1">
    <location>
        <begin position="35"/>
        <end position="55"/>
    </location>
</feature>
<evidence type="ECO:0000313" key="3">
    <source>
        <dbReference type="Proteomes" id="UP000523007"/>
    </source>
</evidence>
<proteinExistence type="predicted"/>
<feature type="transmembrane region" description="Helical" evidence="1">
    <location>
        <begin position="122"/>
        <end position="142"/>
    </location>
</feature>
<dbReference type="PANTHER" id="PTHR34989:SF1">
    <property type="entry name" value="PROTEIN HDED"/>
    <property type="match status" value="1"/>
</dbReference>
<dbReference type="InterPro" id="IPR005325">
    <property type="entry name" value="DUF308_memb"/>
</dbReference>
<reference evidence="2 3" key="1">
    <citation type="submission" date="2020-08" db="EMBL/GenBank/DDBJ databases">
        <title>Sequencing the genomes of 1000 actinobacteria strains.</title>
        <authorList>
            <person name="Klenk H.-P."/>
        </authorList>
    </citation>
    <scope>NUCLEOTIDE SEQUENCE [LARGE SCALE GENOMIC DNA]</scope>
    <source>
        <strain evidence="2 3">DSM 102030</strain>
    </source>
</reference>